<name>A0ABD3FGQ1_9STRA</name>
<dbReference type="Proteomes" id="UP001632037">
    <property type="component" value="Unassembled WGS sequence"/>
</dbReference>
<organism evidence="2 3">
    <name type="scientific">Phytophthora oleae</name>
    <dbReference type="NCBI Taxonomy" id="2107226"/>
    <lineage>
        <taxon>Eukaryota</taxon>
        <taxon>Sar</taxon>
        <taxon>Stramenopiles</taxon>
        <taxon>Oomycota</taxon>
        <taxon>Peronosporomycetes</taxon>
        <taxon>Peronosporales</taxon>
        <taxon>Peronosporaceae</taxon>
        <taxon>Phytophthora</taxon>
    </lineage>
</organism>
<keyword evidence="1" id="KW-0812">Transmembrane</keyword>
<feature type="transmembrane region" description="Helical" evidence="1">
    <location>
        <begin position="32"/>
        <end position="56"/>
    </location>
</feature>
<gene>
    <name evidence="2" type="ORF">V7S43_008747</name>
</gene>
<evidence type="ECO:0000256" key="1">
    <source>
        <dbReference type="SAM" id="Phobius"/>
    </source>
</evidence>
<reference evidence="2 3" key="1">
    <citation type="submission" date="2024-09" db="EMBL/GenBank/DDBJ databases">
        <title>Genome sequencing and assembly of Phytophthora oleae, isolate VK10A, causative agent of rot of olive drupes.</title>
        <authorList>
            <person name="Conti Taguali S."/>
            <person name="Riolo M."/>
            <person name="La Spada F."/>
            <person name="Cacciola S.O."/>
            <person name="Dionisio G."/>
        </authorList>
    </citation>
    <scope>NUCLEOTIDE SEQUENCE [LARGE SCALE GENOMIC DNA]</scope>
    <source>
        <strain evidence="2 3">VK10A</strain>
    </source>
</reference>
<keyword evidence="1" id="KW-0472">Membrane</keyword>
<dbReference type="EMBL" id="JBIMZQ010000018">
    <property type="protein sequence ID" value="KAL3665948.1"/>
    <property type="molecule type" value="Genomic_DNA"/>
</dbReference>
<evidence type="ECO:0000313" key="2">
    <source>
        <dbReference type="EMBL" id="KAL3665948.1"/>
    </source>
</evidence>
<dbReference type="AlphaFoldDB" id="A0ABD3FGQ1"/>
<accession>A0ABD3FGQ1</accession>
<protein>
    <submittedName>
        <fullName evidence="2">Uncharacterized protein</fullName>
    </submittedName>
</protein>
<keyword evidence="3" id="KW-1185">Reference proteome</keyword>
<sequence>MLWVLVLVVEFWSYRSTYRGAAGRVLRRGPCAAAGCGVLLVWVLVLLLAFVVLLVWGLVFAMEFWCSGGVPELLELALVSGATGWIPVILVESFCVWTLGVQQDEKEAAAT</sequence>
<evidence type="ECO:0000313" key="3">
    <source>
        <dbReference type="Proteomes" id="UP001632037"/>
    </source>
</evidence>
<proteinExistence type="predicted"/>
<feature type="transmembrane region" description="Helical" evidence="1">
    <location>
        <begin position="76"/>
        <end position="99"/>
    </location>
</feature>
<comment type="caution">
    <text evidence="2">The sequence shown here is derived from an EMBL/GenBank/DDBJ whole genome shotgun (WGS) entry which is preliminary data.</text>
</comment>
<keyword evidence="1" id="KW-1133">Transmembrane helix</keyword>